<evidence type="ECO:0000256" key="2">
    <source>
        <dbReference type="PIRSR" id="PIRSR613078-1"/>
    </source>
</evidence>
<evidence type="ECO:0000313" key="5">
    <source>
        <dbReference type="Proteomes" id="UP000243024"/>
    </source>
</evidence>
<dbReference type="STRING" id="1484.SA87_10600"/>
<dbReference type="InterPro" id="IPR029033">
    <property type="entry name" value="His_PPase_superfam"/>
</dbReference>
<dbReference type="CDD" id="cd07067">
    <property type="entry name" value="HP_PGM_like"/>
    <property type="match status" value="1"/>
</dbReference>
<dbReference type="InterPro" id="IPR013078">
    <property type="entry name" value="His_Pase_superF_clade-1"/>
</dbReference>
<name>A0A179IQI0_HYDSH</name>
<feature type="binding site" evidence="3">
    <location>
        <begin position="81"/>
        <end position="84"/>
    </location>
    <ligand>
        <name>substrate</name>
    </ligand>
</feature>
<dbReference type="SMART" id="SM00855">
    <property type="entry name" value="PGAM"/>
    <property type="match status" value="1"/>
</dbReference>
<evidence type="ECO:0008006" key="6">
    <source>
        <dbReference type="Google" id="ProtNLM"/>
    </source>
</evidence>
<dbReference type="PROSITE" id="PS00175">
    <property type="entry name" value="PG_MUTASE"/>
    <property type="match status" value="1"/>
</dbReference>
<accession>A0A179IQI0</accession>
<comment type="caution">
    <text evidence="4">The sequence shown here is derived from an EMBL/GenBank/DDBJ whole genome shotgun (WGS) entry which is preliminary data.</text>
</comment>
<evidence type="ECO:0000313" key="4">
    <source>
        <dbReference type="EMBL" id="OAR04049.1"/>
    </source>
</evidence>
<feature type="binding site" evidence="3">
    <location>
        <begin position="7"/>
        <end position="14"/>
    </location>
    <ligand>
        <name>substrate</name>
    </ligand>
</feature>
<keyword evidence="5" id="KW-1185">Reference proteome</keyword>
<gene>
    <name evidence="4" type="ORF">SA87_10600</name>
</gene>
<dbReference type="PANTHER" id="PTHR46517">
    <property type="entry name" value="FRUCTOSE-2,6-BISPHOSPHATASE TIGAR"/>
    <property type="match status" value="1"/>
</dbReference>
<dbReference type="GO" id="GO:0045820">
    <property type="term" value="P:negative regulation of glycolytic process"/>
    <property type="evidence" value="ECO:0007669"/>
    <property type="project" value="TreeGrafter"/>
</dbReference>
<dbReference type="Gene3D" id="3.40.50.1240">
    <property type="entry name" value="Phosphoglycerate mutase-like"/>
    <property type="match status" value="1"/>
</dbReference>
<sequence>MVLCLVRHGETLWNRERRYQGQVDVPLSEVGRRQAHAVARRLAAERWDRVYSSDLVRARETAEIIARHCGIPLLTDPRLRERAYGRLEGLTRQEIEVLTGGKGRREQDLEPYGVERWEDLADRSQAVVDEWVSAHPGERLIAVSHGGWIRALLGRLFPDWDPDMPLANTGVTLLHREQGRWRRILVSDTAHLQV</sequence>
<dbReference type="PANTHER" id="PTHR46517:SF1">
    <property type="entry name" value="FRUCTOSE-2,6-BISPHOSPHATASE TIGAR"/>
    <property type="match status" value="1"/>
</dbReference>
<dbReference type="Proteomes" id="UP000243024">
    <property type="component" value="Unassembled WGS sequence"/>
</dbReference>
<dbReference type="InterPro" id="IPR051695">
    <property type="entry name" value="Phosphoglycerate_Mutase"/>
</dbReference>
<feature type="binding site" evidence="3">
    <location>
        <position position="57"/>
    </location>
    <ligand>
        <name>substrate</name>
    </ligand>
</feature>
<feature type="active site" description="Tele-phosphohistidine intermediate" evidence="2">
    <location>
        <position position="8"/>
    </location>
</feature>
<feature type="active site" description="Proton donor/acceptor" evidence="2">
    <location>
        <position position="81"/>
    </location>
</feature>
<dbReference type="SUPFAM" id="SSF53254">
    <property type="entry name" value="Phosphoglycerate mutase-like"/>
    <property type="match status" value="1"/>
</dbReference>
<dbReference type="GO" id="GO:0004331">
    <property type="term" value="F:fructose-2,6-bisphosphate 2-phosphatase activity"/>
    <property type="evidence" value="ECO:0007669"/>
    <property type="project" value="TreeGrafter"/>
</dbReference>
<dbReference type="InterPro" id="IPR001345">
    <property type="entry name" value="PG/BPGM_mutase_AS"/>
</dbReference>
<keyword evidence="1" id="KW-0378">Hydrolase</keyword>
<proteinExistence type="predicted"/>
<dbReference type="AlphaFoldDB" id="A0A179IQI0"/>
<organism evidence="4 5">
    <name type="scientific">Hydrogenibacillus schlegelii</name>
    <name type="common">Bacillus schlegelii</name>
    <dbReference type="NCBI Taxonomy" id="1484"/>
    <lineage>
        <taxon>Bacteria</taxon>
        <taxon>Bacillati</taxon>
        <taxon>Bacillota</taxon>
        <taxon>Bacilli</taxon>
        <taxon>Bacillales</taxon>
        <taxon>Bacillales Family X. Incertae Sedis</taxon>
        <taxon>Hydrogenibacillus</taxon>
    </lineage>
</organism>
<evidence type="ECO:0000256" key="3">
    <source>
        <dbReference type="PIRSR" id="PIRSR613078-2"/>
    </source>
</evidence>
<evidence type="ECO:0000256" key="1">
    <source>
        <dbReference type="ARBA" id="ARBA00022801"/>
    </source>
</evidence>
<dbReference type="GO" id="GO:0005829">
    <property type="term" value="C:cytosol"/>
    <property type="evidence" value="ECO:0007669"/>
    <property type="project" value="TreeGrafter"/>
</dbReference>
<reference evidence="4 5" key="1">
    <citation type="submission" date="2015-09" db="EMBL/GenBank/DDBJ databases">
        <title>Draft genome sequence of Hydrogenibacillus schlegelii DSM 2000.</title>
        <authorList>
            <person name="Hemp J."/>
        </authorList>
    </citation>
    <scope>NUCLEOTIDE SEQUENCE [LARGE SCALE GENOMIC DNA]</scope>
    <source>
        <strain evidence="4 5">MA 48</strain>
    </source>
</reference>
<dbReference type="Pfam" id="PF00300">
    <property type="entry name" value="His_Phos_1"/>
    <property type="match status" value="1"/>
</dbReference>
<protein>
    <recommendedName>
        <fullName evidence="6">Phosphoglycerate mutase</fullName>
    </recommendedName>
</protein>
<dbReference type="EMBL" id="JXBB01000025">
    <property type="protein sequence ID" value="OAR04049.1"/>
    <property type="molecule type" value="Genomic_DNA"/>
</dbReference>
<dbReference type="GO" id="GO:0043456">
    <property type="term" value="P:regulation of pentose-phosphate shunt"/>
    <property type="evidence" value="ECO:0007669"/>
    <property type="project" value="TreeGrafter"/>
</dbReference>